<dbReference type="PANTHER" id="PTHR42880">
    <property type="entry name" value="HOMOCITRATE SYNTHASE"/>
    <property type="match status" value="1"/>
</dbReference>
<name>A0A937FET3_9CLOT</name>
<reference evidence="3" key="1">
    <citation type="submission" date="2021-01" db="EMBL/GenBank/DDBJ databases">
        <title>Genome public.</title>
        <authorList>
            <person name="Liu C."/>
            <person name="Sun Q."/>
        </authorList>
    </citation>
    <scope>NUCLEOTIDE SEQUENCE</scope>
    <source>
        <strain evidence="3">YIM B02565</strain>
    </source>
</reference>
<evidence type="ECO:0000256" key="1">
    <source>
        <dbReference type="ARBA" id="ARBA00022679"/>
    </source>
</evidence>
<gene>
    <name evidence="3" type="ORF">JK634_07115</name>
</gene>
<evidence type="ECO:0000313" key="3">
    <source>
        <dbReference type="EMBL" id="MBL4931570.1"/>
    </source>
</evidence>
<accession>A0A937FET3</accession>
<dbReference type="Gene3D" id="1.10.238.260">
    <property type="match status" value="1"/>
</dbReference>
<dbReference type="Pfam" id="PF22617">
    <property type="entry name" value="HCS_D2"/>
    <property type="match status" value="1"/>
</dbReference>
<dbReference type="EMBL" id="JAESWA010000020">
    <property type="protein sequence ID" value="MBL4931570.1"/>
    <property type="molecule type" value="Genomic_DNA"/>
</dbReference>
<dbReference type="RefSeq" id="WP_202766953.1">
    <property type="nucleotide sequence ID" value="NZ_JAESWA010000020.1"/>
</dbReference>
<dbReference type="InterPro" id="IPR054691">
    <property type="entry name" value="LeuA/HCS_post-cat"/>
</dbReference>
<dbReference type="Proteomes" id="UP000623681">
    <property type="component" value="Unassembled WGS sequence"/>
</dbReference>
<feature type="domain" description="2-isopropylmalate synthase/homocitrate synthase post-catalytic" evidence="2">
    <location>
        <begin position="239"/>
        <end position="312"/>
    </location>
</feature>
<keyword evidence="4" id="KW-1185">Reference proteome</keyword>
<sequence length="343" mass="38603">MKKKNIKIIDKTLVTLSELYSDKIANKLNEITELSAILNNIGADCLEVSQEILYLALPSVRSKNKYLIIKNNLDIKEYNDFKLIVHDYIMFSNSKEPERKIHVEIEIADATKIDSLKDITVLRGNVSGFTVKGLDNILLYDYKAVYKKLIEFFGEDLSLCPGNSYGCASAIAIEWLEYGGRCVSTIYGGIGGGCPLEEVLAARRFIFNDKFQGNLTLLPKATKLIESITKEKPSNNKPIIGSSIFDFESGIHADGIFKNPKTYEPYNPKRIGTERHLIIGKHSGLTALKKKLGQLKIELNEDTLPNILESIRLDSSRKERSLSDNEILDICKLAGGYIPWMRY</sequence>
<dbReference type="PANTHER" id="PTHR42880:SF1">
    <property type="entry name" value="ISOPROPYLMALATE_HOMOCITRATE_CITRAMALATE SYNTHASE FAMILY PROTEIN"/>
    <property type="match status" value="1"/>
</dbReference>
<protein>
    <recommendedName>
        <fullName evidence="2">2-isopropylmalate synthase/homocitrate synthase post-catalytic domain-containing protein</fullName>
    </recommendedName>
</protein>
<comment type="caution">
    <text evidence="3">The sequence shown here is derived from an EMBL/GenBank/DDBJ whole genome shotgun (WGS) entry which is preliminary data.</text>
</comment>
<proteinExistence type="predicted"/>
<keyword evidence="1" id="KW-0808">Transferase</keyword>
<evidence type="ECO:0000313" key="4">
    <source>
        <dbReference type="Proteomes" id="UP000623681"/>
    </source>
</evidence>
<dbReference type="GO" id="GO:0016740">
    <property type="term" value="F:transferase activity"/>
    <property type="evidence" value="ECO:0007669"/>
    <property type="project" value="UniProtKB-KW"/>
</dbReference>
<dbReference type="AlphaFoldDB" id="A0A937FET3"/>
<evidence type="ECO:0000259" key="2">
    <source>
        <dbReference type="Pfam" id="PF22617"/>
    </source>
</evidence>
<organism evidence="3 4">
    <name type="scientific">Clostridium paridis</name>
    <dbReference type="NCBI Taxonomy" id="2803863"/>
    <lineage>
        <taxon>Bacteria</taxon>
        <taxon>Bacillati</taxon>
        <taxon>Bacillota</taxon>
        <taxon>Clostridia</taxon>
        <taxon>Eubacteriales</taxon>
        <taxon>Clostridiaceae</taxon>
        <taxon>Clostridium</taxon>
    </lineage>
</organism>